<accession>C6C245</accession>
<dbReference type="RefSeq" id="WP_015853062.1">
    <property type="nucleotide sequence ID" value="NC_012881.1"/>
</dbReference>
<evidence type="ECO:0000256" key="1">
    <source>
        <dbReference type="ARBA" id="ARBA00010062"/>
    </source>
</evidence>
<dbReference type="OrthoDB" id="9772589at2"/>
<dbReference type="Proteomes" id="UP000002601">
    <property type="component" value="Chromosome"/>
</dbReference>
<name>C6C245_MARSD</name>
<feature type="domain" description="Leucine-binding protein" evidence="3">
    <location>
        <begin position="26"/>
        <end position="363"/>
    </location>
</feature>
<dbReference type="HOGENOM" id="CLU_027128_6_1_7"/>
<dbReference type="KEGG" id="dsa:Desal_3195"/>
<dbReference type="CDD" id="cd06347">
    <property type="entry name" value="PBP1_ABC_LivK_ligand_binding-like"/>
    <property type="match status" value="1"/>
</dbReference>
<evidence type="ECO:0000313" key="5">
    <source>
        <dbReference type="Proteomes" id="UP000002601"/>
    </source>
</evidence>
<dbReference type="InterPro" id="IPR051010">
    <property type="entry name" value="BCAA_transport"/>
</dbReference>
<dbReference type="EMBL" id="CP001649">
    <property type="protein sequence ID" value="ACS81246.1"/>
    <property type="molecule type" value="Genomic_DNA"/>
</dbReference>
<dbReference type="Pfam" id="PF13458">
    <property type="entry name" value="Peripla_BP_6"/>
    <property type="match status" value="1"/>
</dbReference>
<dbReference type="InterPro" id="IPR028082">
    <property type="entry name" value="Peripla_BP_I"/>
</dbReference>
<reference evidence="4 5" key="1">
    <citation type="submission" date="2009-06" db="EMBL/GenBank/DDBJ databases">
        <title>Complete sequence of Desulfovibrio salexigens DSM 2638.</title>
        <authorList>
            <consortium name="US DOE Joint Genome Institute"/>
            <person name="Lucas S."/>
            <person name="Copeland A."/>
            <person name="Lapidus A."/>
            <person name="Glavina del Rio T."/>
            <person name="Tice H."/>
            <person name="Bruce D."/>
            <person name="Goodwin L."/>
            <person name="Pitluck S."/>
            <person name="Munk A.C."/>
            <person name="Brettin T."/>
            <person name="Detter J.C."/>
            <person name="Han C."/>
            <person name="Tapia R."/>
            <person name="Larimer F."/>
            <person name="Land M."/>
            <person name="Hauser L."/>
            <person name="Kyrpides N."/>
            <person name="Anderson I."/>
            <person name="Wall J.D."/>
            <person name="Arkin A.P."/>
            <person name="Dehal P."/>
            <person name="Chivian D."/>
            <person name="Giles B."/>
            <person name="Hazen T.C."/>
        </authorList>
    </citation>
    <scope>NUCLEOTIDE SEQUENCE [LARGE SCALE GENOMIC DNA]</scope>
    <source>
        <strain evidence="5">ATCC 14822 / DSM 2638 / NCIMB 8403 / VKM B-1763</strain>
    </source>
</reference>
<dbReference type="Gene3D" id="3.40.50.2300">
    <property type="match status" value="2"/>
</dbReference>
<dbReference type="PANTHER" id="PTHR30483">
    <property type="entry name" value="LEUCINE-SPECIFIC-BINDING PROTEIN"/>
    <property type="match status" value="1"/>
</dbReference>
<dbReference type="PANTHER" id="PTHR30483:SF6">
    <property type="entry name" value="PERIPLASMIC BINDING PROTEIN OF ABC TRANSPORTER FOR NATURAL AMINO ACIDS"/>
    <property type="match status" value="1"/>
</dbReference>
<organism evidence="4 5">
    <name type="scientific">Maridesulfovibrio salexigens (strain ATCC 14822 / DSM 2638 / NCIMB 8403 / VKM B-1763)</name>
    <name type="common">Desulfovibrio salexigens</name>
    <dbReference type="NCBI Taxonomy" id="526222"/>
    <lineage>
        <taxon>Bacteria</taxon>
        <taxon>Pseudomonadati</taxon>
        <taxon>Thermodesulfobacteriota</taxon>
        <taxon>Desulfovibrionia</taxon>
        <taxon>Desulfovibrionales</taxon>
        <taxon>Desulfovibrionaceae</taxon>
        <taxon>Maridesulfovibrio</taxon>
    </lineage>
</organism>
<comment type="similarity">
    <text evidence="1">Belongs to the leucine-binding protein family.</text>
</comment>
<dbReference type="InterPro" id="IPR028081">
    <property type="entry name" value="Leu-bd"/>
</dbReference>
<proteinExistence type="inferred from homology"/>
<evidence type="ECO:0000313" key="4">
    <source>
        <dbReference type="EMBL" id="ACS81246.1"/>
    </source>
</evidence>
<sequence>MWFRLLGSLLAVILLCTPAFAGEKIIKVGVLYNLTGGMAAIDRPGLHGMELAKEIINSGGGIMGRKLSLVVSDCRSNLDSAAMASEALAGQDDMVAVIGLNDTDYVMAAAPAVTAKDIIFITAGATMQNLPYMYGKNFFMTAFGDNMQSRAVAKFAKRRLDTSSCFVGTDISNEFTKTLSKYFKRRYRKYGGTVVDEVWYSSGDGKYPMPKGDEKNPDLIFISSIPPDAPKYITELRKAGFNQPIVSGDGFDTPGLLDVPQEFAHSIYFATHVALDNPDPQVQEFVDSYERMFGIRPESGFAALGYDTVMLLAQAIEKAGVSTPDEVREALSKTAGFKGVTGEFYYPEGIRVPMKSVDIVKYQNGTFSFVEQVPPK</sequence>
<keyword evidence="5" id="KW-1185">Reference proteome</keyword>
<gene>
    <name evidence="4" type="ordered locus">Desal_3195</name>
</gene>
<dbReference type="eggNOG" id="COG0683">
    <property type="taxonomic scope" value="Bacteria"/>
</dbReference>
<dbReference type="AlphaFoldDB" id="C6C245"/>
<dbReference type="STRING" id="526222.Desal_3195"/>
<dbReference type="SUPFAM" id="SSF53822">
    <property type="entry name" value="Periplasmic binding protein-like I"/>
    <property type="match status" value="1"/>
</dbReference>
<protein>
    <submittedName>
        <fullName evidence="4">Extracellular ligand-binding receptor</fullName>
    </submittedName>
</protein>
<keyword evidence="2" id="KW-0732">Signal</keyword>
<evidence type="ECO:0000259" key="3">
    <source>
        <dbReference type="Pfam" id="PF13458"/>
    </source>
</evidence>
<keyword evidence="4" id="KW-0675">Receptor</keyword>
<evidence type="ECO:0000256" key="2">
    <source>
        <dbReference type="ARBA" id="ARBA00022729"/>
    </source>
</evidence>